<evidence type="ECO:0000256" key="6">
    <source>
        <dbReference type="ARBA" id="ARBA00023136"/>
    </source>
</evidence>
<comment type="caution">
    <text evidence="8">The sequence shown here is derived from an EMBL/GenBank/DDBJ whole genome shotgun (WGS) entry which is preliminary data.</text>
</comment>
<reference evidence="8" key="1">
    <citation type="submission" date="2021-11" db="EMBL/GenBank/DDBJ databases">
        <title>Streptomyces corallinus and Kineosporia corallina sp. nov., two new coral-derived marine actinobacteria.</title>
        <authorList>
            <person name="Buangrab K."/>
            <person name="Sutthacheep M."/>
            <person name="Yeemin T."/>
            <person name="Harunari E."/>
            <person name="Igarashi Y."/>
            <person name="Sripreechasak P."/>
            <person name="Kanchanasin P."/>
            <person name="Tanasupawat S."/>
            <person name="Phongsopitanun W."/>
        </authorList>
    </citation>
    <scope>NUCLEOTIDE SEQUENCE</scope>
    <source>
        <strain evidence="8">JCM 31032</strain>
    </source>
</reference>
<evidence type="ECO:0000256" key="2">
    <source>
        <dbReference type="ARBA" id="ARBA00006679"/>
    </source>
</evidence>
<feature type="transmembrane region" description="Helical" evidence="7">
    <location>
        <begin position="76"/>
        <end position="95"/>
    </location>
</feature>
<dbReference type="InterPro" id="IPR051907">
    <property type="entry name" value="DoxX-like_oxidoreductase"/>
</dbReference>
<evidence type="ECO:0000313" key="8">
    <source>
        <dbReference type="EMBL" id="MCD5313327.1"/>
    </source>
</evidence>
<proteinExistence type="inferred from homology"/>
<dbReference type="Proteomes" id="UP001138997">
    <property type="component" value="Unassembled WGS sequence"/>
</dbReference>
<evidence type="ECO:0000256" key="3">
    <source>
        <dbReference type="ARBA" id="ARBA00022475"/>
    </source>
</evidence>
<comment type="similarity">
    <text evidence="2">Belongs to the DoxX family.</text>
</comment>
<dbReference type="PANTHER" id="PTHR33452:SF1">
    <property type="entry name" value="INNER MEMBRANE PROTEIN YPHA-RELATED"/>
    <property type="match status" value="1"/>
</dbReference>
<keyword evidence="6 7" id="KW-0472">Membrane</keyword>
<keyword evidence="4 7" id="KW-0812">Transmembrane</keyword>
<keyword evidence="3" id="KW-1003">Cell membrane</keyword>
<evidence type="ECO:0000256" key="1">
    <source>
        <dbReference type="ARBA" id="ARBA00004651"/>
    </source>
</evidence>
<evidence type="ECO:0000313" key="9">
    <source>
        <dbReference type="Proteomes" id="UP001138997"/>
    </source>
</evidence>
<keyword evidence="9" id="KW-1185">Reference proteome</keyword>
<name>A0A9X1NE60_9ACTN</name>
<gene>
    <name evidence="8" type="ORF">LR394_20675</name>
</gene>
<organism evidence="8 9">
    <name type="scientific">Kineosporia babensis</name>
    <dbReference type="NCBI Taxonomy" id="499548"/>
    <lineage>
        <taxon>Bacteria</taxon>
        <taxon>Bacillati</taxon>
        <taxon>Actinomycetota</taxon>
        <taxon>Actinomycetes</taxon>
        <taxon>Kineosporiales</taxon>
        <taxon>Kineosporiaceae</taxon>
        <taxon>Kineosporia</taxon>
    </lineage>
</organism>
<evidence type="ECO:0000256" key="7">
    <source>
        <dbReference type="SAM" id="Phobius"/>
    </source>
</evidence>
<feature type="transmembrane region" description="Helical" evidence="7">
    <location>
        <begin position="9"/>
        <end position="27"/>
    </location>
</feature>
<keyword evidence="5 7" id="KW-1133">Transmembrane helix</keyword>
<evidence type="ECO:0000256" key="4">
    <source>
        <dbReference type="ARBA" id="ARBA00022692"/>
    </source>
</evidence>
<evidence type="ECO:0000256" key="5">
    <source>
        <dbReference type="ARBA" id="ARBA00022989"/>
    </source>
</evidence>
<dbReference type="AlphaFoldDB" id="A0A9X1NE60"/>
<protein>
    <submittedName>
        <fullName evidence="8">DoxX family protein</fullName>
    </submittedName>
</protein>
<comment type="subcellular location">
    <subcellularLocation>
        <location evidence="1">Cell membrane</location>
        <topology evidence="1">Multi-pass membrane protein</topology>
    </subcellularLocation>
</comment>
<feature type="transmembrane region" description="Helical" evidence="7">
    <location>
        <begin position="47"/>
        <end position="69"/>
    </location>
</feature>
<dbReference type="PANTHER" id="PTHR33452">
    <property type="entry name" value="OXIDOREDUCTASE CATD-RELATED"/>
    <property type="match status" value="1"/>
</dbReference>
<feature type="transmembrane region" description="Helical" evidence="7">
    <location>
        <begin position="107"/>
        <end position="128"/>
    </location>
</feature>
<dbReference type="InterPro" id="IPR032808">
    <property type="entry name" value="DoxX"/>
</dbReference>
<dbReference type="GO" id="GO:0005886">
    <property type="term" value="C:plasma membrane"/>
    <property type="evidence" value="ECO:0007669"/>
    <property type="project" value="UniProtKB-SubCell"/>
</dbReference>
<dbReference type="EMBL" id="JAJOMB010000011">
    <property type="protein sequence ID" value="MCD5313327.1"/>
    <property type="molecule type" value="Genomic_DNA"/>
</dbReference>
<accession>A0A9X1NE60</accession>
<dbReference type="RefSeq" id="WP_231444413.1">
    <property type="nucleotide sequence ID" value="NZ_JAJOMB010000011.1"/>
</dbReference>
<dbReference type="Pfam" id="PF07681">
    <property type="entry name" value="DoxX"/>
    <property type="match status" value="1"/>
</dbReference>
<sequence>MNAVLLRDLIVLAARAALGVVFIAHGWQKFSTNGMEATVTGFEGMGIPLPALSAWFTVAVELVGGVLMIAGLGVPLLGLLMAFTMFGAMFLVHLEGGLMSSNGGYEYTLILAAFSLMIAAIGAGRLSVDQVISPRLASGVARVPATA</sequence>